<keyword evidence="1" id="KW-0175">Coiled coil</keyword>
<gene>
    <name evidence="2" type="ORF">P3T76_011147</name>
</gene>
<dbReference type="Proteomes" id="UP001259832">
    <property type="component" value="Unassembled WGS sequence"/>
</dbReference>
<proteinExistence type="predicted"/>
<organism evidence="2 3">
    <name type="scientific">Phytophthora citrophthora</name>
    <dbReference type="NCBI Taxonomy" id="4793"/>
    <lineage>
        <taxon>Eukaryota</taxon>
        <taxon>Sar</taxon>
        <taxon>Stramenopiles</taxon>
        <taxon>Oomycota</taxon>
        <taxon>Peronosporomycetes</taxon>
        <taxon>Peronosporales</taxon>
        <taxon>Peronosporaceae</taxon>
        <taxon>Phytophthora</taxon>
    </lineage>
</organism>
<accession>A0AAD9LFC1</accession>
<dbReference type="AlphaFoldDB" id="A0AAD9LFC1"/>
<evidence type="ECO:0000313" key="3">
    <source>
        <dbReference type="Proteomes" id="UP001259832"/>
    </source>
</evidence>
<comment type="caution">
    <text evidence="2">The sequence shown here is derived from an EMBL/GenBank/DDBJ whole genome shotgun (WGS) entry which is preliminary data.</text>
</comment>
<feature type="coiled-coil region" evidence="1">
    <location>
        <begin position="51"/>
        <end position="78"/>
    </location>
</feature>
<name>A0AAD9LFC1_9STRA</name>
<sequence>MNRHNLKFYYVGSMAADETLEALLSSLHNERKWRNVQVVLPESFELVAQVLKDQTQIIRKLQSRVEDLERNQSALVSSDSVTSSIAEMEERVQGEFKRRVARIRKEVGIISFFWNL</sequence>
<keyword evidence="3" id="KW-1185">Reference proteome</keyword>
<evidence type="ECO:0000313" key="2">
    <source>
        <dbReference type="EMBL" id="KAK1934538.1"/>
    </source>
</evidence>
<dbReference type="EMBL" id="JASMQC010000025">
    <property type="protein sequence ID" value="KAK1934538.1"/>
    <property type="molecule type" value="Genomic_DNA"/>
</dbReference>
<protein>
    <submittedName>
        <fullName evidence="2">Uncharacterized protein</fullName>
    </submittedName>
</protein>
<evidence type="ECO:0000256" key="1">
    <source>
        <dbReference type="SAM" id="Coils"/>
    </source>
</evidence>
<reference evidence="2" key="1">
    <citation type="submission" date="2023-08" db="EMBL/GenBank/DDBJ databases">
        <title>Reference Genome Resource for the Citrus Pathogen Phytophthora citrophthora.</title>
        <authorList>
            <person name="Moller H."/>
            <person name="Coetzee B."/>
            <person name="Rose L.J."/>
            <person name="Van Niekerk J.M."/>
        </authorList>
    </citation>
    <scope>NUCLEOTIDE SEQUENCE</scope>
    <source>
        <strain evidence="2">STE-U-9442</strain>
    </source>
</reference>